<feature type="transmembrane region" description="Helical" evidence="1">
    <location>
        <begin position="90"/>
        <end position="108"/>
    </location>
</feature>
<feature type="transmembrane region" description="Helical" evidence="1">
    <location>
        <begin position="21"/>
        <end position="41"/>
    </location>
</feature>
<accession>A0AAP1W6F8</accession>
<organism evidence="2 3">
    <name type="scientific">Acinetobacter baumannii</name>
    <dbReference type="NCBI Taxonomy" id="470"/>
    <lineage>
        <taxon>Bacteria</taxon>
        <taxon>Pseudomonadati</taxon>
        <taxon>Pseudomonadota</taxon>
        <taxon>Gammaproteobacteria</taxon>
        <taxon>Moraxellales</taxon>
        <taxon>Moraxellaceae</taxon>
        <taxon>Acinetobacter</taxon>
        <taxon>Acinetobacter calcoaceticus/baumannii complex</taxon>
    </lineage>
</organism>
<name>A0AAP1W6F8_ACIBA</name>
<sequence length="114" mass="13037">MKAFLVLDELNQFHWAMLKSVLLILALLPIAEVSLKLWLSTEGSSQIMIGFFALSIVSAWLMVSFFTALKTSVWQTKQMTSKYEQLLFKAYRYVPMVFLSSLVAYLSLQLSIAF</sequence>
<keyword evidence="1" id="KW-1133">Transmembrane helix</keyword>
<dbReference type="AlphaFoldDB" id="A0AAP1W6F8"/>
<keyword evidence="1" id="KW-0812">Transmembrane</keyword>
<dbReference type="RefSeq" id="WP_000643176.1">
    <property type="nucleotide sequence ID" value="NZ_CAUZGN010000003.1"/>
</dbReference>
<proteinExistence type="predicted"/>
<dbReference type="Proteomes" id="UP000655940">
    <property type="component" value="Unassembled WGS sequence"/>
</dbReference>
<evidence type="ECO:0000313" key="3">
    <source>
        <dbReference type="Proteomes" id="UP000655940"/>
    </source>
</evidence>
<evidence type="ECO:0000256" key="1">
    <source>
        <dbReference type="SAM" id="Phobius"/>
    </source>
</evidence>
<protein>
    <submittedName>
        <fullName evidence="2">Uncharacterized protein</fullName>
    </submittedName>
</protein>
<dbReference type="EMBL" id="JACZEI010000003">
    <property type="protein sequence ID" value="MBE0329586.1"/>
    <property type="molecule type" value="Genomic_DNA"/>
</dbReference>
<gene>
    <name evidence="2" type="ORF">IHV20_05355</name>
</gene>
<keyword evidence="1" id="KW-0472">Membrane</keyword>
<comment type="caution">
    <text evidence="2">The sequence shown here is derived from an EMBL/GenBank/DDBJ whole genome shotgun (WGS) entry which is preliminary data.</text>
</comment>
<evidence type="ECO:0000313" key="2">
    <source>
        <dbReference type="EMBL" id="MBE0329586.1"/>
    </source>
</evidence>
<feature type="transmembrane region" description="Helical" evidence="1">
    <location>
        <begin position="47"/>
        <end position="69"/>
    </location>
</feature>
<reference evidence="2" key="1">
    <citation type="submission" date="2020-09" db="EMBL/GenBank/DDBJ databases">
        <title>Distribution of Beta-Lactamase Producing Gram-Negative Bacterial Isolates in Isabela River of Santo Domingo, Dominican Republic.</title>
        <authorList>
            <person name="Calderon V."/>
            <person name="Bonnelly R."/>
            <person name="Del Rosario C."/>
            <person name="Duarte A."/>
            <person name="Barauna R."/>
            <person name="Juca Ramos R.T."/>
            <person name="Perdomo O.P."/>
            <person name="Rodriguez De Francisco L.E."/>
            <person name="Franco De Los Santos E.F."/>
        </authorList>
    </citation>
    <scope>NUCLEOTIDE SEQUENCE</scope>
    <source>
        <strain evidence="2">INTEC_BI15</strain>
    </source>
</reference>